<evidence type="ECO:0000256" key="2">
    <source>
        <dbReference type="SAM" id="Phobius"/>
    </source>
</evidence>
<sequence length="541" mass="59297">MSGLTPVIATLPELFASISQSAADNISAAGSPKYQLYITPQGQLGWTDPSVDLAVELGQVLGKTILGSIGFFTLILSFVSFVYIWFNRNWLPFKARQPAVVGGMIIGGINFFVGVCTVYKFIPCFWPWWCIFYYWLMVPFGLGLFLAMFFFRMWRLFLIFKKIKMTFWTLYGVTFLFYLPHLIDAIILTSMNMIRLFPVAGSIKTLVCINVKPFHVWINLTVFIWSFLGLAGLMFINRKLPPKHFNEYRRTLFQLSIFAVLFASYIAISSHRYHTMPGGYWGIVLPWASVMIFYWPIVGIPLYHHIFNREEYLVRFAAHFEFAFDSSSGGRGSTGASRSSRKQDRKNRANGKDRDLEKSISMHEITPSYATYSTTTEYELESMAENESEATSPNMSMSHLPGAVATGSISSAMPSPCLTAMSPVDSTYQMAGRASIGAQSIASLAGSDVQSLSAADQQPHAAPTTVPPAATTVVVSEPPMVVTTTPEVTAAAAAAAPSSPRSVASPSGAGDSDAAAPPSGAEPLDLSSDNDSDDSGQENVI</sequence>
<feature type="compositionally biased region" description="Acidic residues" evidence="1">
    <location>
        <begin position="528"/>
        <end position="541"/>
    </location>
</feature>
<evidence type="ECO:0000313" key="4">
    <source>
        <dbReference type="Proteomes" id="UP000030693"/>
    </source>
</evidence>
<feature type="transmembrane region" description="Helical" evidence="2">
    <location>
        <begin position="166"/>
        <end position="194"/>
    </location>
</feature>
<evidence type="ECO:0000256" key="1">
    <source>
        <dbReference type="SAM" id="MobiDB-lite"/>
    </source>
</evidence>
<dbReference type="RefSeq" id="XP_009492635.1">
    <property type="nucleotide sequence ID" value="XM_009494360.1"/>
</dbReference>
<feature type="region of interest" description="Disordered" evidence="1">
    <location>
        <begin position="490"/>
        <end position="541"/>
    </location>
</feature>
<reference evidence="3" key="1">
    <citation type="submission" date="2013-04" db="EMBL/GenBank/DDBJ databases">
        <title>The Genome Sequence of Fonticula alba ATCC 38817.</title>
        <authorList>
            <consortium name="The Broad Institute Genomics Platform"/>
            <person name="Russ C."/>
            <person name="Cuomo C."/>
            <person name="Burger G."/>
            <person name="Gray M.W."/>
            <person name="Holland P.W.H."/>
            <person name="King N."/>
            <person name="Lang F.B.F."/>
            <person name="Roger A.J."/>
            <person name="Ruiz-Trillo I."/>
            <person name="Brown M."/>
            <person name="Walker B."/>
            <person name="Young S."/>
            <person name="Zeng Q."/>
            <person name="Gargeya S."/>
            <person name="Fitzgerald M."/>
            <person name="Haas B."/>
            <person name="Abouelleil A."/>
            <person name="Allen A.W."/>
            <person name="Alvarado L."/>
            <person name="Arachchi H.M."/>
            <person name="Berlin A.M."/>
            <person name="Chapman S.B."/>
            <person name="Gainer-Dewar J."/>
            <person name="Goldberg J."/>
            <person name="Griggs A."/>
            <person name="Gujja S."/>
            <person name="Hansen M."/>
            <person name="Howarth C."/>
            <person name="Imamovic A."/>
            <person name="Ireland A."/>
            <person name="Larimer J."/>
            <person name="McCowan C."/>
            <person name="Murphy C."/>
            <person name="Pearson M."/>
            <person name="Poon T.W."/>
            <person name="Priest M."/>
            <person name="Roberts A."/>
            <person name="Saif S."/>
            <person name="Shea T."/>
            <person name="Sisk P."/>
            <person name="Sykes S."/>
            <person name="Wortman J."/>
            <person name="Nusbaum C."/>
            <person name="Birren B."/>
        </authorList>
    </citation>
    <scope>NUCLEOTIDE SEQUENCE [LARGE SCALE GENOMIC DNA]</scope>
    <source>
        <strain evidence="3">ATCC 38817</strain>
    </source>
</reference>
<keyword evidence="2" id="KW-0472">Membrane</keyword>
<protein>
    <submittedName>
        <fullName evidence="3">Uncharacterized protein</fullName>
    </submittedName>
</protein>
<dbReference type="OMA" id="WILRTMN"/>
<dbReference type="Proteomes" id="UP000030693">
    <property type="component" value="Unassembled WGS sequence"/>
</dbReference>
<dbReference type="GeneID" id="20525222"/>
<dbReference type="AlphaFoldDB" id="A0A058ZEY1"/>
<gene>
    <name evidence="3" type="ORF">H696_00497</name>
</gene>
<dbReference type="EMBL" id="KB932201">
    <property type="protein sequence ID" value="KCV72934.1"/>
    <property type="molecule type" value="Genomic_DNA"/>
</dbReference>
<dbReference type="OrthoDB" id="5548522at2759"/>
<keyword evidence="2" id="KW-0812">Transmembrane</keyword>
<feature type="transmembrane region" description="Helical" evidence="2">
    <location>
        <begin position="280"/>
        <end position="303"/>
    </location>
</feature>
<feature type="region of interest" description="Disordered" evidence="1">
    <location>
        <begin position="327"/>
        <end position="360"/>
    </location>
</feature>
<name>A0A058ZEY1_FONAL</name>
<feature type="compositionally biased region" description="Basic and acidic residues" evidence="1">
    <location>
        <begin position="346"/>
        <end position="360"/>
    </location>
</feature>
<feature type="transmembrane region" description="Helical" evidence="2">
    <location>
        <begin position="214"/>
        <end position="236"/>
    </location>
</feature>
<feature type="transmembrane region" description="Helical" evidence="2">
    <location>
        <begin position="65"/>
        <end position="86"/>
    </location>
</feature>
<feature type="transmembrane region" description="Helical" evidence="2">
    <location>
        <begin position="248"/>
        <end position="268"/>
    </location>
</feature>
<feature type="compositionally biased region" description="Low complexity" evidence="1">
    <location>
        <begin position="490"/>
        <end position="527"/>
    </location>
</feature>
<feature type="transmembrane region" description="Helical" evidence="2">
    <location>
        <begin position="98"/>
        <end position="122"/>
    </location>
</feature>
<proteinExistence type="predicted"/>
<keyword evidence="4" id="KW-1185">Reference proteome</keyword>
<organism evidence="3">
    <name type="scientific">Fonticula alba</name>
    <name type="common">Slime mold</name>
    <dbReference type="NCBI Taxonomy" id="691883"/>
    <lineage>
        <taxon>Eukaryota</taxon>
        <taxon>Rotosphaerida</taxon>
        <taxon>Fonticulaceae</taxon>
        <taxon>Fonticula</taxon>
    </lineage>
</organism>
<feature type="transmembrane region" description="Helical" evidence="2">
    <location>
        <begin position="134"/>
        <end position="154"/>
    </location>
</feature>
<accession>A0A058ZEY1</accession>
<keyword evidence="2" id="KW-1133">Transmembrane helix</keyword>
<feature type="region of interest" description="Disordered" evidence="1">
    <location>
        <begin position="380"/>
        <end position="402"/>
    </location>
</feature>
<evidence type="ECO:0000313" key="3">
    <source>
        <dbReference type="EMBL" id="KCV72934.1"/>
    </source>
</evidence>